<accession>A0A9D4ZRS7</accession>
<evidence type="ECO:0000313" key="1">
    <source>
        <dbReference type="EMBL" id="KAI5382957.1"/>
    </source>
</evidence>
<reference evidence="1 2" key="1">
    <citation type="journal article" date="2022" name="Nat. Genet.">
        <title>Improved pea reference genome and pan-genome highlight genomic features and evolutionary characteristics.</title>
        <authorList>
            <person name="Yang T."/>
            <person name="Liu R."/>
            <person name="Luo Y."/>
            <person name="Hu S."/>
            <person name="Wang D."/>
            <person name="Wang C."/>
            <person name="Pandey M.K."/>
            <person name="Ge S."/>
            <person name="Xu Q."/>
            <person name="Li N."/>
            <person name="Li G."/>
            <person name="Huang Y."/>
            <person name="Saxena R.K."/>
            <person name="Ji Y."/>
            <person name="Li M."/>
            <person name="Yan X."/>
            <person name="He Y."/>
            <person name="Liu Y."/>
            <person name="Wang X."/>
            <person name="Xiang C."/>
            <person name="Varshney R.K."/>
            <person name="Ding H."/>
            <person name="Gao S."/>
            <person name="Zong X."/>
        </authorList>
    </citation>
    <scope>NUCLEOTIDE SEQUENCE [LARGE SCALE GENOMIC DNA]</scope>
    <source>
        <strain evidence="1 2">cv. Zhongwan 6</strain>
    </source>
</reference>
<dbReference type="EMBL" id="JAMSHJ010000007">
    <property type="protein sequence ID" value="KAI5382957.1"/>
    <property type="molecule type" value="Genomic_DNA"/>
</dbReference>
<dbReference type="AlphaFoldDB" id="A0A9D4ZRS7"/>
<keyword evidence="2" id="KW-1185">Reference proteome</keyword>
<dbReference type="Gramene" id="Psat07G0038200-T1">
    <property type="protein sequence ID" value="KAI5382957.1"/>
    <property type="gene ID" value="KIW84_070382"/>
</dbReference>
<gene>
    <name evidence="1" type="ORF">KIW84_070382</name>
</gene>
<protein>
    <submittedName>
        <fullName evidence="1">Uncharacterized protein</fullName>
    </submittedName>
</protein>
<evidence type="ECO:0000313" key="2">
    <source>
        <dbReference type="Proteomes" id="UP001058974"/>
    </source>
</evidence>
<dbReference type="Proteomes" id="UP001058974">
    <property type="component" value="Chromosome 7"/>
</dbReference>
<organism evidence="1 2">
    <name type="scientific">Pisum sativum</name>
    <name type="common">Garden pea</name>
    <name type="synonym">Lathyrus oleraceus</name>
    <dbReference type="NCBI Taxonomy" id="3888"/>
    <lineage>
        <taxon>Eukaryota</taxon>
        <taxon>Viridiplantae</taxon>
        <taxon>Streptophyta</taxon>
        <taxon>Embryophyta</taxon>
        <taxon>Tracheophyta</taxon>
        <taxon>Spermatophyta</taxon>
        <taxon>Magnoliopsida</taxon>
        <taxon>eudicotyledons</taxon>
        <taxon>Gunneridae</taxon>
        <taxon>Pentapetalae</taxon>
        <taxon>rosids</taxon>
        <taxon>fabids</taxon>
        <taxon>Fabales</taxon>
        <taxon>Fabaceae</taxon>
        <taxon>Papilionoideae</taxon>
        <taxon>50 kb inversion clade</taxon>
        <taxon>NPAAA clade</taxon>
        <taxon>Hologalegina</taxon>
        <taxon>IRL clade</taxon>
        <taxon>Fabeae</taxon>
        <taxon>Lathyrus</taxon>
    </lineage>
</organism>
<proteinExistence type="predicted"/>
<name>A0A9D4ZRS7_PEA</name>
<sequence>MFPILEGMHPWNLLFARTTTDAGELPKFSGSTDENRLSFMKRASIGKSNNSLGTVPSNSLNLKSKYLRPGRRNTTSGNFPANLLLLRSNSNRSFSFSNV</sequence>
<comment type="caution">
    <text evidence="1">The sequence shown here is derived from an EMBL/GenBank/DDBJ whole genome shotgun (WGS) entry which is preliminary data.</text>
</comment>